<proteinExistence type="predicted"/>
<dbReference type="EMBL" id="AMYB01000007">
    <property type="protein sequence ID" value="OAD00229.1"/>
    <property type="molecule type" value="Genomic_DNA"/>
</dbReference>
<dbReference type="SUPFAM" id="SSF117281">
    <property type="entry name" value="Kelch motif"/>
    <property type="match status" value="1"/>
</dbReference>
<dbReference type="PANTHER" id="PTHR46093">
    <property type="entry name" value="ACYL-COA-BINDING DOMAIN-CONTAINING PROTEIN 5"/>
    <property type="match status" value="1"/>
</dbReference>
<dbReference type="Proteomes" id="UP000077051">
    <property type="component" value="Unassembled WGS sequence"/>
</dbReference>
<keyword evidence="4" id="KW-0677">Repeat</keyword>
<keyword evidence="2" id="KW-0880">Kelch repeat</keyword>
<gene>
    <name evidence="8" type="ORF">MUCCIDRAFT_113690</name>
</gene>
<comment type="caution">
    <text evidence="8">The sequence shown here is derived from an EMBL/GenBank/DDBJ whole genome shotgun (WGS) entry which is preliminary data.</text>
</comment>
<keyword evidence="9" id="KW-1185">Reference proteome</keyword>
<protein>
    <submittedName>
        <fullName evidence="8">Uncharacterized protein</fullName>
    </submittedName>
</protein>
<name>A0A162QKE0_MUCCL</name>
<dbReference type="OrthoDB" id="45365at2759"/>
<reference evidence="8 9" key="1">
    <citation type="submission" date="2015-06" db="EMBL/GenBank/DDBJ databases">
        <title>Expansion of signal transduction pathways in fungi by whole-genome duplication.</title>
        <authorList>
            <consortium name="DOE Joint Genome Institute"/>
            <person name="Corrochano L.M."/>
            <person name="Kuo A."/>
            <person name="Marcet-Houben M."/>
            <person name="Polaino S."/>
            <person name="Salamov A."/>
            <person name="Villalobos J.M."/>
            <person name="Alvarez M.I."/>
            <person name="Avalos J."/>
            <person name="Benito E.P."/>
            <person name="Benoit I."/>
            <person name="Burger G."/>
            <person name="Camino L.P."/>
            <person name="Canovas D."/>
            <person name="Cerda-Olmedo E."/>
            <person name="Cheng J.-F."/>
            <person name="Dominguez A."/>
            <person name="Elias M."/>
            <person name="Eslava A.P."/>
            <person name="Glaser F."/>
            <person name="Grimwood J."/>
            <person name="Gutierrez G."/>
            <person name="Heitman J."/>
            <person name="Henrissat B."/>
            <person name="Iturriaga E.A."/>
            <person name="Lang B.F."/>
            <person name="Lavin J.L."/>
            <person name="Lee S."/>
            <person name="Li W."/>
            <person name="Lindquist E."/>
            <person name="Lopez-Garcia S."/>
            <person name="Luque E.M."/>
            <person name="Marcos A.T."/>
            <person name="Martin J."/>
            <person name="Mccluskey K."/>
            <person name="Medina H.R."/>
            <person name="Miralles-Duran A."/>
            <person name="Miyazaki A."/>
            <person name="Munoz-Torres E."/>
            <person name="Oguiza J.A."/>
            <person name="Ohm R."/>
            <person name="Olmedo M."/>
            <person name="Orejas M."/>
            <person name="Ortiz-Castellanos L."/>
            <person name="Pisabarro A.G."/>
            <person name="Rodriguez-Romero J."/>
            <person name="Ruiz-Herrera J."/>
            <person name="Ruiz-Vazquez R."/>
            <person name="Sanz C."/>
            <person name="Schackwitz W."/>
            <person name="Schmutz J."/>
            <person name="Shahriari M."/>
            <person name="Shelest E."/>
            <person name="Silva-Franco F."/>
            <person name="Soanes D."/>
            <person name="Syed K."/>
            <person name="Tagua V.G."/>
            <person name="Talbot N.J."/>
            <person name="Thon M."/>
            <person name="De Vries R.P."/>
            <person name="Wiebenga A."/>
            <person name="Yadav J.S."/>
            <person name="Braun E.L."/>
            <person name="Baker S."/>
            <person name="Garre V."/>
            <person name="Horwitz B."/>
            <person name="Torres-Martinez S."/>
            <person name="Idnurm A."/>
            <person name="Herrera-Estrella A."/>
            <person name="Gabaldon T."/>
            <person name="Grigoriev I.V."/>
        </authorList>
    </citation>
    <scope>NUCLEOTIDE SEQUENCE [LARGE SCALE GENOMIC DNA]</scope>
    <source>
        <strain evidence="8 9">CBS 277.49</strain>
    </source>
</reference>
<evidence type="ECO:0000256" key="3">
    <source>
        <dbReference type="ARBA" id="ARBA00022490"/>
    </source>
</evidence>
<dbReference type="FunFam" id="2.120.10.80:FF:000049">
    <property type="entry name" value="Cell polarity protein (Tea1)"/>
    <property type="match status" value="1"/>
</dbReference>
<feature type="region of interest" description="Disordered" evidence="7">
    <location>
        <begin position="336"/>
        <end position="404"/>
    </location>
</feature>
<evidence type="ECO:0000256" key="1">
    <source>
        <dbReference type="ARBA" id="ARBA00004496"/>
    </source>
</evidence>
<evidence type="ECO:0000256" key="2">
    <source>
        <dbReference type="ARBA" id="ARBA00022441"/>
    </source>
</evidence>
<dbReference type="STRING" id="747725.A0A162QKE0"/>
<dbReference type="Pfam" id="PF24681">
    <property type="entry name" value="Kelch_KLHDC2_KLHL20_DRC7"/>
    <property type="match status" value="1"/>
</dbReference>
<evidence type="ECO:0000256" key="7">
    <source>
        <dbReference type="SAM" id="MobiDB-lite"/>
    </source>
</evidence>
<accession>A0A162QKE0</accession>
<dbReference type="AlphaFoldDB" id="A0A162QKE0"/>
<evidence type="ECO:0000313" key="8">
    <source>
        <dbReference type="EMBL" id="OAD00229.1"/>
    </source>
</evidence>
<dbReference type="GO" id="GO:0005737">
    <property type="term" value="C:cytoplasm"/>
    <property type="evidence" value="ECO:0007669"/>
    <property type="project" value="UniProtKB-SubCell"/>
</dbReference>
<organism evidence="8 9">
    <name type="scientific">Mucor lusitanicus CBS 277.49</name>
    <dbReference type="NCBI Taxonomy" id="747725"/>
    <lineage>
        <taxon>Eukaryota</taxon>
        <taxon>Fungi</taxon>
        <taxon>Fungi incertae sedis</taxon>
        <taxon>Mucoromycota</taxon>
        <taxon>Mucoromycotina</taxon>
        <taxon>Mucoromycetes</taxon>
        <taxon>Mucorales</taxon>
        <taxon>Mucorineae</taxon>
        <taxon>Mucoraceae</taxon>
        <taxon>Mucor</taxon>
    </lineage>
</organism>
<keyword evidence="5 6" id="KW-0175">Coiled coil</keyword>
<feature type="coiled-coil region" evidence="6">
    <location>
        <begin position="740"/>
        <end position="781"/>
    </location>
</feature>
<evidence type="ECO:0000256" key="6">
    <source>
        <dbReference type="SAM" id="Coils"/>
    </source>
</evidence>
<sequence length="820" mass="92273">MTLFSKFTKSGGNSEKSIYPWSQRKLSGSHHALPRFGHSAAALDNQHILVYGGMHKGNTKKNMFIIDTNSISASSLATSGDVPSLRSFTTISSIGSFVLLYGGEPIHGSEIWDPYFYVLHTNTRQWSRVRTKGRLPSERAGHSTCVSDDGIMYIFGGHFQRKYLNDLCAFNVKEYPAKAEWEFIRFENQGPTPRSGHISVIYDNKLYIFGGINASHLYNDIWYFDLATHVWHQISAVGYIPAPREGCAAALVDDTIYIFGGRGLNGCGLGDLCAFRIKSQRWYMFQSMGAPPSPRYGLSMTVIHNKIYVFGGDSVTGKTDDSAYVYTLDCSKIKYPPEPEASESENSNADRVQTSTVRNDNPSAQLQQEIKTPQPQFDTKHMDHPTLNEHDQKINPPETANSLEGNLSTSRQLFAAADPHYASPPTSPTSPPPRPPREGISLNEAYRQVPPSTVHDAYKFKREASHPPRSQIPPKPYMPALDESMITAAMDPDEKAKLLLEIQARDAIISEMKKKEQWWRTEVSVARQLRTQQGDALNDDTDDTDVALLNLEQHDKMMLFQQLVTVKAEIRKVRHSINKQNDPILEKIEQVESIRTIALEEAAYYKAKYTALKTRNKGALDLLESDRVDTLEKRLLSAYQEKDTIERSLQRMGSQSKHDQSARLLAEDRARNAQKQSEKAQEAHQHALEELTQLYEQIIQLEAQGRDDAIQIADLSSQLADQLSLKSTAHQDNSQWHMEIGRLEAANIKLRNEIAVLLKRLEESKDDENNLKMLLNDKDQEYAEAVLELEKTCIELDLLKGLSNGSSNSSSSQNTLAIVQ</sequence>
<feature type="coiled-coil region" evidence="6">
    <location>
        <begin position="663"/>
        <end position="704"/>
    </location>
</feature>
<evidence type="ECO:0000256" key="4">
    <source>
        <dbReference type="ARBA" id="ARBA00022737"/>
    </source>
</evidence>
<keyword evidence="3" id="KW-0963">Cytoplasm</keyword>
<dbReference type="VEuPathDB" id="FungiDB:MUCCIDRAFT_113690"/>
<comment type="subcellular location">
    <subcellularLocation>
        <location evidence="1">Cytoplasm</location>
    </subcellularLocation>
</comment>
<feature type="region of interest" description="Disordered" evidence="7">
    <location>
        <begin position="418"/>
        <end position="450"/>
    </location>
</feature>
<dbReference type="Gene3D" id="2.120.10.80">
    <property type="entry name" value="Kelch-type beta propeller"/>
    <property type="match status" value="2"/>
</dbReference>
<dbReference type="InterPro" id="IPR015915">
    <property type="entry name" value="Kelch-typ_b-propeller"/>
</dbReference>
<feature type="compositionally biased region" description="Polar residues" evidence="7">
    <location>
        <begin position="350"/>
        <end position="377"/>
    </location>
</feature>
<evidence type="ECO:0000313" key="9">
    <source>
        <dbReference type="Proteomes" id="UP000077051"/>
    </source>
</evidence>
<feature type="compositionally biased region" description="Basic and acidic residues" evidence="7">
    <location>
        <begin position="378"/>
        <end position="393"/>
    </location>
</feature>
<evidence type="ECO:0000256" key="5">
    <source>
        <dbReference type="ARBA" id="ARBA00023054"/>
    </source>
</evidence>
<feature type="compositionally biased region" description="Pro residues" evidence="7">
    <location>
        <begin position="425"/>
        <end position="434"/>
    </location>
</feature>
<dbReference type="PANTHER" id="PTHR46093:SF18">
    <property type="entry name" value="FIBRONECTIN TYPE-III DOMAIN-CONTAINING PROTEIN"/>
    <property type="match status" value="1"/>
</dbReference>